<dbReference type="PANTHER" id="PTHR34583">
    <property type="entry name" value="ANTIPORTER SUBUNIT MNHC2-RELATED"/>
    <property type="match status" value="1"/>
</dbReference>
<feature type="transmembrane region" description="Helical" evidence="7">
    <location>
        <begin position="76"/>
        <end position="100"/>
    </location>
</feature>
<dbReference type="Proteomes" id="UP000318103">
    <property type="component" value="Unassembled WGS sequence"/>
</dbReference>
<dbReference type="Gene3D" id="1.10.287.3510">
    <property type="match status" value="1"/>
</dbReference>
<evidence type="ECO:0000256" key="7">
    <source>
        <dbReference type="SAM" id="Phobius"/>
    </source>
</evidence>
<keyword evidence="6 7" id="KW-0472">Membrane</keyword>
<evidence type="ECO:0000256" key="6">
    <source>
        <dbReference type="ARBA" id="ARBA00023136"/>
    </source>
</evidence>
<dbReference type="STRING" id="164348.BFF78_04030"/>
<evidence type="ECO:0000256" key="1">
    <source>
        <dbReference type="ARBA" id="ARBA00004651"/>
    </source>
</evidence>
<dbReference type="Pfam" id="PF00420">
    <property type="entry name" value="Oxidored_q2"/>
    <property type="match status" value="1"/>
</dbReference>
<gene>
    <name evidence="8" type="ORF">FB563_8168</name>
</gene>
<comment type="similarity">
    <text evidence="2">Belongs to the CPA3 antiporters (TC 2.A.63) subunit C family.</text>
</comment>
<keyword evidence="4 7" id="KW-0812">Transmembrane</keyword>
<feature type="transmembrane region" description="Helical" evidence="7">
    <location>
        <begin position="6"/>
        <end position="25"/>
    </location>
</feature>
<keyword evidence="5 7" id="KW-1133">Transmembrane helix</keyword>
<comment type="subcellular location">
    <subcellularLocation>
        <location evidence="1">Cell membrane</location>
        <topology evidence="1">Multi-pass membrane protein</topology>
    </subcellularLocation>
</comment>
<proteinExistence type="inferred from homology"/>
<dbReference type="PANTHER" id="PTHR34583:SF2">
    <property type="entry name" value="ANTIPORTER SUBUNIT MNHC2-RELATED"/>
    <property type="match status" value="1"/>
</dbReference>
<evidence type="ECO:0000256" key="5">
    <source>
        <dbReference type="ARBA" id="ARBA00022989"/>
    </source>
</evidence>
<accession>A0A542SXX2</accession>
<dbReference type="AlphaFoldDB" id="A0A542SXX2"/>
<dbReference type="InterPro" id="IPR050601">
    <property type="entry name" value="CPA3_antiporter_subunitC"/>
</dbReference>
<evidence type="ECO:0000256" key="3">
    <source>
        <dbReference type="ARBA" id="ARBA00022475"/>
    </source>
</evidence>
<name>A0A542SXX2_9ACTN</name>
<comment type="caution">
    <text evidence="8">The sequence shown here is derived from an EMBL/GenBank/DDBJ whole genome shotgun (WGS) entry which is preliminary data.</text>
</comment>
<keyword evidence="9" id="KW-1185">Reference proteome</keyword>
<keyword evidence="3" id="KW-1003">Cell membrane</keyword>
<evidence type="ECO:0000313" key="8">
    <source>
        <dbReference type="EMBL" id="TQK79456.1"/>
    </source>
</evidence>
<evidence type="ECO:0000313" key="9">
    <source>
        <dbReference type="Proteomes" id="UP000318103"/>
    </source>
</evidence>
<protein>
    <submittedName>
        <fullName evidence="8">Multicomponent Na+:H+ antiporter subunit C</fullName>
    </submittedName>
</protein>
<reference evidence="8 9" key="1">
    <citation type="submission" date="2019-06" db="EMBL/GenBank/DDBJ databases">
        <title>Sequencing the genomes of 1000 actinobacteria strains.</title>
        <authorList>
            <person name="Klenk H.-P."/>
        </authorList>
    </citation>
    <scope>NUCLEOTIDE SEQUENCE [LARGE SCALE GENOMIC DNA]</scope>
    <source>
        <strain evidence="8 9">DSM 41929</strain>
    </source>
</reference>
<dbReference type="InterPro" id="IPR039428">
    <property type="entry name" value="NUOK/Mnh_C1-like"/>
</dbReference>
<dbReference type="EMBL" id="VFNX01000006">
    <property type="protein sequence ID" value="TQK79456.1"/>
    <property type="molecule type" value="Genomic_DNA"/>
</dbReference>
<organism evidence="8 9">
    <name type="scientific">Streptomyces puniciscabiei</name>
    <dbReference type="NCBI Taxonomy" id="164348"/>
    <lineage>
        <taxon>Bacteria</taxon>
        <taxon>Bacillati</taxon>
        <taxon>Actinomycetota</taxon>
        <taxon>Actinomycetes</taxon>
        <taxon>Kitasatosporales</taxon>
        <taxon>Streptomycetaceae</taxon>
        <taxon>Streptomyces</taxon>
    </lineage>
</organism>
<evidence type="ECO:0000256" key="2">
    <source>
        <dbReference type="ARBA" id="ARBA00010388"/>
    </source>
</evidence>
<sequence length="119" mass="12534">MSTVMHILPYLVAAYVFLTGAYGLATSRNLIHAVGCLAVCQSSTYVLLLAVGYRSGATAPVFSDIKPGSRPVVDPIVQALTLTDVVVGATVTALLLALVLQIAKRHGTVDPDELRELRG</sequence>
<evidence type="ECO:0000256" key="4">
    <source>
        <dbReference type="ARBA" id="ARBA00022692"/>
    </source>
</evidence>
<dbReference type="GO" id="GO:0005886">
    <property type="term" value="C:plasma membrane"/>
    <property type="evidence" value="ECO:0007669"/>
    <property type="project" value="UniProtKB-SubCell"/>
</dbReference>
<feature type="transmembrane region" description="Helical" evidence="7">
    <location>
        <begin position="32"/>
        <end position="56"/>
    </location>
</feature>